<evidence type="ECO:0000256" key="7">
    <source>
        <dbReference type="SAM" id="SignalP"/>
    </source>
</evidence>
<accession>A0ABR7FXH7</accession>
<dbReference type="InterPro" id="IPR005899">
    <property type="entry name" value="Na_pump_deCOase"/>
</dbReference>
<dbReference type="RefSeq" id="WP_186836111.1">
    <property type="nucleotide sequence ID" value="NZ_JACOPD010000002.1"/>
</dbReference>
<keyword evidence="9" id="KW-1185">Reference proteome</keyword>
<dbReference type="NCBIfam" id="TIGR01195">
    <property type="entry name" value="oadG_fam"/>
    <property type="match status" value="1"/>
</dbReference>
<keyword evidence="2" id="KW-1003">Cell membrane</keyword>
<comment type="caution">
    <text evidence="8">The sequence shown here is derived from an EMBL/GenBank/DDBJ whole genome shotgun (WGS) entry which is preliminary data.</text>
</comment>
<evidence type="ECO:0000256" key="4">
    <source>
        <dbReference type="ARBA" id="ARBA00022989"/>
    </source>
</evidence>
<proteinExistence type="predicted"/>
<evidence type="ECO:0000256" key="3">
    <source>
        <dbReference type="ARBA" id="ARBA00022692"/>
    </source>
</evidence>
<evidence type="ECO:0000313" key="8">
    <source>
        <dbReference type="EMBL" id="MBC5679902.1"/>
    </source>
</evidence>
<gene>
    <name evidence="8" type="ORF">H8S01_02865</name>
</gene>
<feature type="transmembrane region" description="Helical" evidence="6">
    <location>
        <begin position="181"/>
        <end position="204"/>
    </location>
</feature>
<sequence>MKKINFKKFLLLFCILACVFGLTACTETISSDSAKESKKEQKLAAVSTELENWSVDMIKYFDVTSDDDVKANAENAISIDEINHDLYIVNPEGMNVATVEFCNSWVKSRSDLGRLKSIDSVELKISDETSTLGTVTVKTEYEKRNCTYEIVFDDDYNLSSAAINPVYTTGEKMEKAVLNTVIGMGTVFIVLIFISFIISLLKYVNNIGAKKEEKPAGGVENAISQIVTAEEESDETDDLELVAVITAAIAASEGTSSDGLVVRSIKRRF</sequence>
<feature type="chain" id="PRO_5046225650" evidence="7">
    <location>
        <begin position="25"/>
        <end position="269"/>
    </location>
</feature>
<protein>
    <submittedName>
        <fullName evidence="8">OadG family protein</fullName>
    </submittedName>
</protein>
<evidence type="ECO:0000256" key="1">
    <source>
        <dbReference type="ARBA" id="ARBA00004236"/>
    </source>
</evidence>
<dbReference type="Gene3D" id="3.10.450.590">
    <property type="match status" value="1"/>
</dbReference>
<keyword evidence="7" id="KW-0732">Signal</keyword>
<organism evidence="8 9">
    <name type="scientific">Lachnospira hominis</name>
    <name type="common">ex Liu et al. 2021</name>
    <dbReference type="NCBI Taxonomy" id="2763051"/>
    <lineage>
        <taxon>Bacteria</taxon>
        <taxon>Bacillati</taxon>
        <taxon>Bacillota</taxon>
        <taxon>Clostridia</taxon>
        <taxon>Lachnospirales</taxon>
        <taxon>Lachnospiraceae</taxon>
        <taxon>Lachnospira</taxon>
    </lineage>
</organism>
<dbReference type="PROSITE" id="PS51257">
    <property type="entry name" value="PROKAR_LIPOPROTEIN"/>
    <property type="match status" value="1"/>
</dbReference>
<dbReference type="Proteomes" id="UP000628463">
    <property type="component" value="Unassembled WGS sequence"/>
</dbReference>
<dbReference type="EMBL" id="JACOPD010000002">
    <property type="protein sequence ID" value="MBC5679902.1"/>
    <property type="molecule type" value="Genomic_DNA"/>
</dbReference>
<evidence type="ECO:0000313" key="9">
    <source>
        <dbReference type="Proteomes" id="UP000628463"/>
    </source>
</evidence>
<keyword evidence="3 6" id="KW-0812">Transmembrane</keyword>
<feature type="signal peptide" evidence="7">
    <location>
        <begin position="1"/>
        <end position="24"/>
    </location>
</feature>
<reference evidence="8 9" key="1">
    <citation type="submission" date="2020-08" db="EMBL/GenBank/DDBJ databases">
        <title>Genome public.</title>
        <authorList>
            <person name="Liu C."/>
            <person name="Sun Q."/>
        </authorList>
    </citation>
    <scope>NUCLEOTIDE SEQUENCE [LARGE SCALE GENOMIC DNA]</scope>
    <source>
        <strain evidence="8 9">NSJ-43</strain>
    </source>
</reference>
<keyword evidence="5 6" id="KW-0472">Membrane</keyword>
<keyword evidence="4 6" id="KW-1133">Transmembrane helix</keyword>
<evidence type="ECO:0000256" key="2">
    <source>
        <dbReference type="ARBA" id="ARBA00022475"/>
    </source>
</evidence>
<name>A0ABR7FXH7_9FIRM</name>
<evidence type="ECO:0000256" key="6">
    <source>
        <dbReference type="SAM" id="Phobius"/>
    </source>
</evidence>
<comment type="subcellular location">
    <subcellularLocation>
        <location evidence="1">Cell membrane</location>
    </subcellularLocation>
</comment>
<dbReference type="Pfam" id="PF04277">
    <property type="entry name" value="OAD_gamma"/>
    <property type="match status" value="1"/>
</dbReference>
<evidence type="ECO:0000256" key="5">
    <source>
        <dbReference type="ARBA" id="ARBA00023136"/>
    </source>
</evidence>